<gene>
    <name evidence="9" type="ORF">BRE01_11620</name>
</gene>
<evidence type="ECO:0000313" key="9">
    <source>
        <dbReference type="EMBL" id="GED67460.1"/>
    </source>
</evidence>
<keyword evidence="10" id="KW-1185">Reference proteome</keyword>
<feature type="domain" description="Major facilitator superfamily (MFS) profile" evidence="8">
    <location>
        <begin position="11"/>
        <end position="408"/>
    </location>
</feature>
<dbReference type="Proteomes" id="UP000319578">
    <property type="component" value="Unassembled WGS sequence"/>
</dbReference>
<organism evidence="9 10">
    <name type="scientific">Brevibacillus reuszeri</name>
    <dbReference type="NCBI Taxonomy" id="54915"/>
    <lineage>
        <taxon>Bacteria</taxon>
        <taxon>Bacillati</taxon>
        <taxon>Bacillota</taxon>
        <taxon>Bacilli</taxon>
        <taxon>Bacillales</taxon>
        <taxon>Paenibacillaceae</taxon>
        <taxon>Brevibacillus</taxon>
    </lineage>
</organism>
<keyword evidence="4 7" id="KW-0812">Transmembrane</keyword>
<dbReference type="Pfam" id="PF07690">
    <property type="entry name" value="MFS_1"/>
    <property type="match status" value="1"/>
</dbReference>
<keyword evidence="5 7" id="KW-1133">Transmembrane helix</keyword>
<feature type="transmembrane region" description="Helical" evidence="7">
    <location>
        <begin position="377"/>
        <end position="395"/>
    </location>
</feature>
<dbReference type="PANTHER" id="PTHR23513:SF11">
    <property type="entry name" value="STAPHYLOFERRIN A TRANSPORTER"/>
    <property type="match status" value="1"/>
</dbReference>
<evidence type="ECO:0000256" key="4">
    <source>
        <dbReference type="ARBA" id="ARBA00022692"/>
    </source>
</evidence>
<feature type="transmembrane region" description="Helical" evidence="7">
    <location>
        <begin position="104"/>
        <end position="123"/>
    </location>
</feature>
<keyword evidence="2" id="KW-0813">Transport</keyword>
<feature type="transmembrane region" description="Helical" evidence="7">
    <location>
        <begin position="351"/>
        <end position="371"/>
    </location>
</feature>
<keyword evidence="6 7" id="KW-0472">Membrane</keyword>
<dbReference type="CDD" id="cd06173">
    <property type="entry name" value="MFS_MefA_like"/>
    <property type="match status" value="1"/>
</dbReference>
<dbReference type="InterPro" id="IPR020846">
    <property type="entry name" value="MFS_dom"/>
</dbReference>
<reference evidence="9 10" key="1">
    <citation type="submission" date="2019-06" db="EMBL/GenBank/DDBJ databases">
        <title>Whole genome shotgun sequence of Brevibacillus reuszeri NBRC 15719.</title>
        <authorList>
            <person name="Hosoyama A."/>
            <person name="Uohara A."/>
            <person name="Ohji S."/>
            <person name="Ichikawa N."/>
        </authorList>
    </citation>
    <scope>NUCLEOTIDE SEQUENCE [LARGE SCALE GENOMIC DNA]</scope>
    <source>
        <strain evidence="9 10">NBRC 15719</strain>
    </source>
</reference>
<dbReference type="EMBL" id="BJON01000004">
    <property type="protein sequence ID" value="GED67460.1"/>
    <property type="molecule type" value="Genomic_DNA"/>
</dbReference>
<feature type="transmembrane region" description="Helical" evidence="7">
    <location>
        <begin position="264"/>
        <end position="281"/>
    </location>
</feature>
<dbReference type="SUPFAM" id="SSF103473">
    <property type="entry name" value="MFS general substrate transporter"/>
    <property type="match status" value="1"/>
</dbReference>
<dbReference type="PANTHER" id="PTHR23513">
    <property type="entry name" value="INTEGRAL MEMBRANE EFFLUX PROTEIN-RELATED"/>
    <property type="match status" value="1"/>
</dbReference>
<accession>A0ABQ0TI15</accession>
<proteinExistence type="predicted"/>
<evidence type="ECO:0000256" key="5">
    <source>
        <dbReference type="ARBA" id="ARBA00022989"/>
    </source>
</evidence>
<feature type="transmembrane region" description="Helical" evidence="7">
    <location>
        <begin position="288"/>
        <end position="306"/>
    </location>
</feature>
<feature type="transmembrane region" description="Helical" evidence="7">
    <location>
        <begin position="168"/>
        <end position="187"/>
    </location>
</feature>
<dbReference type="InterPro" id="IPR036259">
    <property type="entry name" value="MFS_trans_sf"/>
</dbReference>
<evidence type="ECO:0000256" key="1">
    <source>
        <dbReference type="ARBA" id="ARBA00004651"/>
    </source>
</evidence>
<feature type="transmembrane region" description="Helical" evidence="7">
    <location>
        <begin position="78"/>
        <end position="98"/>
    </location>
</feature>
<feature type="transmembrane region" description="Helical" evidence="7">
    <location>
        <begin position="20"/>
        <end position="38"/>
    </location>
</feature>
<comment type="subcellular location">
    <subcellularLocation>
        <location evidence="1">Cell membrane</location>
        <topology evidence="1">Multi-pass membrane protein</topology>
    </subcellularLocation>
</comment>
<feature type="transmembrane region" description="Helical" evidence="7">
    <location>
        <begin position="44"/>
        <end position="66"/>
    </location>
</feature>
<dbReference type="InterPro" id="IPR011701">
    <property type="entry name" value="MFS"/>
</dbReference>
<comment type="caution">
    <text evidence="9">The sequence shown here is derived from an EMBL/GenBank/DDBJ whole genome shotgun (WGS) entry which is preliminary data.</text>
</comment>
<evidence type="ECO:0000256" key="7">
    <source>
        <dbReference type="SAM" id="Phobius"/>
    </source>
</evidence>
<keyword evidence="3" id="KW-1003">Cell membrane</keyword>
<evidence type="ECO:0000313" key="10">
    <source>
        <dbReference type="Proteomes" id="UP000319578"/>
    </source>
</evidence>
<evidence type="ECO:0000256" key="3">
    <source>
        <dbReference type="ARBA" id="ARBA00022475"/>
    </source>
</evidence>
<evidence type="ECO:0000259" key="8">
    <source>
        <dbReference type="PROSITE" id="PS50850"/>
    </source>
</evidence>
<dbReference type="PROSITE" id="PS50850">
    <property type="entry name" value="MFS"/>
    <property type="match status" value="1"/>
</dbReference>
<evidence type="ECO:0000256" key="2">
    <source>
        <dbReference type="ARBA" id="ARBA00022448"/>
    </source>
</evidence>
<name>A0ABQ0TI15_9BACL</name>
<dbReference type="Gene3D" id="1.20.1250.20">
    <property type="entry name" value="MFS general substrate transporter like domains"/>
    <property type="match status" value="1"/>
</dbReference>
<feature type="transmembrane region" description="Helical" evidence="7">
    <location>
        <begin position="224"/>
        <end position="244"/>
    </location>
</feature>
<evidence type="ECO:0000256" key="6">
    <source>
        <dbReference type="ARBA" id="ARBA00023136"/>
    </source>
</evidence>
<sequence>MNMREVFAHVQFRKLFFSNLFSGFGQGMTMIGIAWYLVETTGSAQLLGSTMFTSAVLMFFIGPYLGTLIDRFSRKKMLLIENMIGFTVLCLLAIWGFFGDYAEWMLIVIYLVTTFMYQIHYPAQSALVQETFAPKHYNDINSLLEIEGQTATVLAGGVSGILLSNYGLHVVILFNAFTYLFAFCLLSTMKYTFTLEREAKLNQGVSWIGQLVQSWRYIQEKKGFLIFGISALMPFIAVMASNLLKPVYVSQTLKADVSTFSLGEMAYALGAVSAGILISLVVRRMGQLSAMIGNTLLFAIVIIAMVALPYGWALITAYMVYGWCNSSVRLIRQSLYMKVVPKQFMGRVMSFFNSIGMMMRLILIGLFTVMIDYTGAGMGYLVLAGLLLLAAWGVAATMKYLLADAEAQAQAAVASGE</sequence>
<protein>
    <submittedName>
        <fullName evidence="9">MFS transporter</fullName>
    </submittedName>
</protein>